<dbReference type="PATRIC" id="fig|1028307.3.peg.2779"/>
<dbReference type="InterPro" id="IPR011050">
    <property type="entry name" value="Pectin_lyase_fold/virulence"/>
</dbReference>
<keyword evidence="1" id="KW-0732">Signal</keyword>
<dbReference type="EMBL" id="CP002824">
    <property type="protein sequence ID" value="AEG97695.1"/>
    <property type="molecule type" value="Genomic_DNA"/>
</dbReference>
<dbReference type="InterPro" id="IPR008638">
    <property type="entry name" value="FhaB/CdiA-like_TPS"/>
</dbReference>
<dbReference type="AlphaFoldDB" id="A0A0H3FTG2"/>
<accession>A0A0H3FTG2</accession>
<organism evidence="3 4">
    <name type="scientific">Klebsiella aerogenes (strain ATCC 13048 / DSM 30053 / CCUG 1429 / JCM 1235 / KCTC 2190 / NBRC 13534 / NCIMB 10102 / NCTC 10006 / CDC 819-56)</name>
    <name type="common">Enterobacter aerogenes</name>
    <dbReference type="NCBI Taxonomy" id="1028307"/>
    <lineage>
        <taxon>Bacteria</taxon>
        <taxon>Pseudomonadati</taxon>
        <taxon>Pseudomonadota</taxon>
        <taxon>Gammaproteobacteria</taxon>
        <taxon>Enterobacterales</taxon>
        <taxon>Enterobacteriaceae</taxon>
        <taxon>Klebsiella/Raoultella group</taxon>
        <taxon>Klebsiella</taxon>
    </lineage>
</organism>
<dbReference type="Gene3D" id="2.160.20.10">
    <property type="entry name" value="Single-stranded right-handed beta-helix, Pectin lyase-like"/>
    <property type="match status" value="1"/>
</dbReference>
<evidence type="ECO:0000313" key="4">
    <source>
        <dbReference type="Proteomes" id="UP000008881"/>
    </source>
</evidence>
<evidence type="ECO:0000259" key="2">
    <source>
        <dbReference type="SMART" id="SM00912"/>
    </source>
</evidence>
<dbReference type="RefSeq" id="WP_015704741.1">
    <property type="nucleotide sequence ID" value="NC_015663.1"/>
</dbReference>
<proteinExistence type="predicted"/>
<name>A0A0H3FTG2_KLEAK</name>
<feature type="chain" id="PRO_5002609639" evidence="1">
    <location>
        <begin position="23"/>
        <end position="597"/>
    </location>
</feature>
<evidence type="ECO:0000256" key="1">
    <source>
        <dbReference type="SAM" id="SignalP"/>
    </source>
</evidence>
<protein>
    <submittedName>
        <fullName evidence="3">Filamentous hemagglutinin family protein</fullName>
    </submittedName>
</protein>
<dbReference type="OrthoDB" id="2664633at2"/>
<feature type="signal peptide" evidence="1">
    <location>
        <begin position="1"/>
        <end position="22"/>
    </location>
</feature>
<gene>
    <name evidence="3" type="ordered locus">EAE_13905</name>
</gene>
<dbReference type="SMART" id="SM00912">
    <property type="entry name" value="Haemagg_act"/>
    <property type="match status" value="1"/>
</dbReference>
<evidence type="ECO:0000313" key="3">
    <source>
        <dbReference type="EMBL" id="AEG97695.1"/>
    </source>
</evidence>
<feature type="domain" description="Filamentous haemagglutinin FhaB/tRNA nuclease CdiA-like TPS" evidence="2">
    <location>
        <begin position="30"/>
        <end position="150"/>
    </location>
</feature>
<dbReference type="Proteomes" id="UP000008881">
    <property type="component" value="Chromosome"/>
</dbReference>
<dbReference type="NCBIfam" id="TIGR01901">
    <property type="entry name" value="adhes_NPXG"/>
    <property type="match status" value="1"/>
</dbReference>
<dbReference type="Pfam" id="PF05860">
    <property type="entry name" value="TPS"/>
    <property type="match status" value="1"/>
</dbReference>
<keyword evidence="4" id="KW-1185">Reference proteome</keyword>
<dbReference type="HOGENOM" id="CLU_458412_0_0_6"/>
<reference evidence="3 4" key="1">
    <citation type="journal article" date="2012" name="J. Bacteriol.">
        <title>Complete genome sequence of Enterobacter aerogenes KCTC 2190.</title>
        <authorList>
            <person name="Shin S.H."/>
            <person name="Kim S."/>
            <person name="Kim J.Y."/>
            <person name="Lee S."/>
            <person name="Um Y."/>
            <person name="Oh M.K."/>
            <person name="Kim Y.R."/>
            <person name="Lee J."/>
            <person name="Yang K.S."/>
        </authorList>
    </citation>
    <scope>NUCLEOTIDE SEQUENCE [LARGE SCALE GENOMIC DNA]</scope>
    <source>
        <strain evidence="3 4">KCTC 2190</strain>
    </source>
</reference>
<dbReference type="SUPFAM" id="SSF51126">
    <property type="entry name" value="Pectin lyase-like"/>
    <property type="match status" value="1"/>
</dbReference>
<dbReference type="KEGG" id="eae:EAE_13905"/>
<dbReference type="InterPro" id="IPR012334">
    <property type="entry name" value="Pectin_lyas_fold"/>
</dbReference>
<dbReference type="eggNOG" id="COG3210">
    <property type="taxonomic scope" value="Bacteria"/>
</dbReference>
<dbReference type="GeneID" id="93310958"/>
<sequence length="597" mass="61682">MFKFKLTYVALAAALSSTVVYADPSTYTHLSGATVVDIEAPNAAGVSHNLYREFNVGSNGLILNNSDSDINHATFGNIAKNNNLTNGGASVILNEVTSNKASSLNGFIEVAGLKADVVIANPNGITCSGCSFVNTNKAILTTGQVNLTDEGAIGSYTITNGKITIDENGMNAANSYAALLADAIKINGKVQAKNALVSAGNFTMDNSSGAVTSAGKKATLIEMTINPQYSIDVSSLGGITANSISMIGNNIGFGVRNNGSIISNSSLQLTSYGNLINKGTIKGNGLLSQVSTVTGITNEGSIGGANYLMLSSGDYIVNVGSITGGQLIATANGNITNGDSGTMTGTSGLSLASGGKIRNEAKASLLSNNQISATAMGDFLNEGKISAKNTALTFVGESFKNTGNINSTGNTTIQSLKQDGTVNVGEIYNLGNITGENINLQTNGTLAQSTSGKMTATNAITAHSYWLNNNGSMQAQSITSDHGPVNNTGSISAHNISITTYADIVNEGTIYSSGDLVLDTQKRGNIYNYSLIDADGTLTMTAKKVVNSGRGCGWFKFNTCDVGTISANKMVLNSSHKYASEMGGYQYFKVAEINTVL</sequence>